<dbReference type="Proteomes" id="UP000006727">
    <property type="component" value="Chromosome 17"/>
</dbReference>
<protein>
    <submittedName>
        <fullName evidence="1 2">Uncharacterized protein</fullName>
    </submittedName>
</protein>
<keyword evidence="3" id="KW-1185">Reference proteome</keyword>
<reference evidence="1 3" key="1">
    <citation type="journal article" date="2008" name="Science">
        <title>The Physcomitrella genome reveals evolutionary insights into the conquest of land by plants.</title>
        <authorList>
            <person name="Rensing S."/>
            <person name="Lang D."/>
            <person name="Zimmer A."/>
            <person name="Terry A."/>
            <person name="Salamov A."/>
            <person name="Shapiro H."/>
            <person name="Nishiyama T."/>
            <person name="Perroud P.-F."/>
            <person name="Lindquist E."/>
            <person name="Kamisugi Y."/>
            <person name="Tanahashi T."/>
            <person name="Sakakibara K."/>
            <person name="Fujita T."/>
            <person name="Oishi K."/>
            <person name="Shin-I T."/>
            <person name="Kuroki Y."/>
            <person name="Toyoda A."/>
            <person name="Suzuki Y."/>
            <person name="Hashimoto A."/>
            <person name="Yamaguchi K."/>
            <person name="Sugano A."/>
            <person name="Kohara Y."/>
            <person name="Fujiyama A."/>
            <person name="Anterola A."/>
            <person name="Aoki S."/>
            <person name="Ashton N."/>
            <person name="Barbazuk W.B."/>
            <person name="Barker E."/>
            <person name="Bennetzen J."/>
            <person name="Bezanilla M."/>
            <person name="Blankenship R."/>
            <person name="Cho S.H."/>
            <person name="Dutcher S."/>
            <person name="Estelle M."/>
            <person name="Fawcett J.A."/>
            <person name="Gundlach H."/>
            <person name="Hanada K."/>
            <person name="Heyl A."/>
            <person name="Hicks K.A."/>
            <person name="Hugh J."/>
            <person name="Lohr M."/>
            <person name="Mayer K."/>
            <person name="Melkozernov A."/>
            <person name="Murata T."/>
            <person name="Nelson D."/>
            <person name="Pils B."/>
            <person name="Prigge M."/>
            <person name="Reiss B."/>
            <person name="Renner T."/>
            <person name="Rombauts S."/>
            <person name="Rushton P."/>
            <person name="Sanderfoot A."/>
            <person name="Schween G."/>
            <person name="Shiu S.-H."/>
            <person name="Stueber K."/>
            <person name="Theodoulou F.L."/>
            <person name="Tu H."/>
            <person name="Van de Peer Y."/>
            <person name="Verrier P.J."/>
            <person name="Waters E."/>
            <person name="Wood A."/>
            <person name="Yang L."/>
            <person name="Cove D."/>
            <person name="Cuming A."/>
            <person name="Hasebe M."/>
            <person name="Lucas S."/>
            <person name="Mishler D.B."/>
            <person name="Reski R."/>
            <person name="Grigoriev I."/>
            <person name="Quatrano R.S."/>
            <person name="Boore J.L."/>
        </authorList>
    </citation>
    <scope>NUCLEOTIDE SEQUENCE [LARGE SCALE GENOMIC DNA]</scope>
    <source>
        <strain evidence="2 3">cv. Gransden 2004</strain>
    </source>
</reference>
<reference evidence="2" key="3">
    <citation type="submission" date="2020-12" db="UniProtKB">
        <authorList>
            <consortium name="EnsemblPlants"/>
        </authorList>
    </citation>
    <scope>IDENTIFICATION</scope>
</reference>
<dbReference type="EnsemblPlants" id="Pp3c17_16950V3.1">
    <property type="protein sequence ID" value="Pp3c17_16950V3.1"/>
    <property type="gene ID" value="Pp3c17_16950"/>
</dbReference>
<proteinExistence type="predicted"/>
<evidence type="ECO:0000313" key="2">
    <source>
        <dbReference type="EnsemblPlants" id="Pp3c17_16950V3.1"/>
    </source>
</evidence>
<reference evidence="1 3" key="2">
    <citation type="journal article" date="2018" name="Plant J.">
        <title>The Physcomitrella patens chromosome-scale assembly reveals moss genome structure and evolution.</title>
        <authorList>
            <person name="Lang D."/>
            <person name="Ullrich K.K."/>
            <person name="Murat F."/>
            <person name="Fuchs J."/>
            <person name="Jenkins J."/>
            <person name="Haas F.B."/>
            <person name="Piednoel M."/>
            <person name="Gundlach H."/>
            <person name="Van Bel M."/>
            <person name="Meyberg R."/>
            <person name="Vives C."/>
            <person name="Morata J."/>
            <person name="Symeonidi A."/>
            <person name="Hiss M."/>
            <person name="Muchero W."/>
            <person name="Kamisugi Y."/>
            <person name="Saleh O."/>
            <person name="Blanc G."/>
            <person name="Decker E.L."/>
            <person name="van Gessel N."/>
            <person name="Grimwood J."/>
            <person name="Hayes R.D."/>
            <person name="Graham S.W."/>
            <person name="Gunter L.E."/>
            <person name="McDaniel S.F."/>
            <person name="Hoernstein S.N.W."/>
            <person name="Larsson A."/>
            <person name="Li F.W."/>
            <person name="Perroud P.F."/>
            <person name="Phillips J."/>
            <person name="Ranjan P."/>
            <person name="Rokshar D.S."/>
            <person name="Rothfels C.J."/>
            <person name="Schneider L."/>
            <person name="Shu S."/>
            <person name="Stevenson D.W."/>
            <person name="Thummler F."/>
            <person name="Tillich M."/>
            <person name="Villarreal Aguilar J.C."/>
            <person name="Widiez T."/>
            <person name="Wong G.K."/>
            <person name="Wymore A."/>
            <person name="Zhang Y."/>
            <person name="Zimmer A.D."/>
            <person name="Quatrano R.S."/>
            <person name="Mayer K.F.X."/>
            <person name="Goodstein D."/>
            <person name="Casacuberta J.M."/>
            <person name="Vandepoele K."/>
            <person name="Reski R."/>
            <person name="Cuming A.C."/>
            <person name="Tuskan G.A."/>
            <person name="Maumus F."/>
            <person name="Salse J."/>
            <person name="Schmutz J."/>
            <person name="Rensing S.A."/>
        </authorList>
    </citation>
    <scope>NUCLEOTIDE SEQUENCE [LARGE SCALE GENOMIC DNA]</scope>
    <source>
        <strain evidence="2 3">cv. Gransden 2004</strain>
    </source>
</reference>
<evidence type="ECO:0000313" key="3">
    <source>
        <dbReference type="Proteomes" id="UP000006727"/>
    </source>
</evidence>
<sequence length="76" mass="8594">MDGKWLCKIREEVRQGKLLPLCTRIYSPLGTTLSQQGAMGGTTYCPFTAHVHITLNSIHFPIDLYHHHTSMILISN</sequence>
<accession>A0A2K1J499</accession>
<evidence type="ECO:0000313" key="1">
    <source>
        <dbReference type="EMBL" id="PNR36351.1"/>
    </source>
</evidence>
<organism evidence="1">
    <name type="scientific">Physcomitrium patens</name>
    <name type="common">Spreading-leaved earth moss</name>
    <name type="synonym">Physcomitrella patens</name>
    <dbReference type="NCBI Taxonomy" id="3218"/>
    <lineage>
        <taxon>Eukaryota</taxon>
        <taxon>Viridiplantae</taxon>
        <taxon>Streptophyta</taxon>
        <taxon>Embryophyta</taxon>
        <taxon>Bryophyta</taxon>
        <taxon>Bryophytina</taxon>
        <taxon>Bryopsida</taxon>
        <taxon>Funariidae</taxon>
        <taxon>Funariales</taxon>
        <taxon>Funariaceae</taxon>
        <taxon>Physcomitrium</taxon>
    </lineage>
</organism>
<dbReference type="AlphaFoldDB" id="A0A2K1J499"/>
<dbReference type="InParanoid" id="A0A2K1J499"/>
<dbReference type="EMBL" id="ABEU02000017">
    <property type="protein sequence ID" value="PNR36351.1"/>
    <property type="molecule type" value="Genomic_DNA"/>
</dbReference>
<gene>
    <name evidence="1" type="ORF">PHYPA_022202</name>
</gene>
<name>A0A2K1J499_PHYPA</name>
<dbReference type="Gramene" id="Pp3c17_16950V3.1">
    <property type="protein sequence ID" value="Pp3c17_16950V3.1"/>
    <property type="gene ID" value="Pp3c17_16950"/>
</dbReference>